<dbReference type="EMBL" id="QGTJ01000004">
    <property type="protein sequence ID" value="PWV62391.1"/>
    <property type="molecule type" value="Genomic_DNA"/>
</dbReference>
<dbReference type="InterPro" id="IPR015001">
    <property type="entry name" value="DUF1850"/>
</dbReference>
<sequence>MLCLGPVPLAVTLFTLAWTHSVEKIRWEEDWRIEGGLLQLVEARIAGSGAGMEPPADAQWRGGVWHYRPALPPQPALQLSRSRYAGDYTLCYDGHCQPFAHWLGAPPATAHSVRLAPCAAR</sequence>
<evidence type="ECO:0000313" key="1">
    <source>
        <dbReference type="EMBL" id="PWV62391.1"/>
    </source>
</evidence>
<name>A0A317MVQ3_9GAMM</name>
<accession>A0A317MVQ3</accession>
<dbReference type="AlphaFoldDB" id="A0A317MVQ3"/>
<proteinExistence type="predicted"/>
<dbReference type="RefSeq" id="WP_110018217.1">
    <property type="nucleotide sequence ID" value="NZ_QGTJ01000004.1"/>
</dbReference>
<evidence type="ECO:0000313" key="2">
    <source>
        <dbReference type="Proteomes" id="UP000246569"/>
    </source>
</evidence>
<reference evidence="1 2" key="1">
    <citation type="submission" date="2018-05" db="EMBL/GenBank/DDBJ databases">
        <title>Genomic Encyclopedia of Type Strains, Phase IV (KMG-IV): sequencing the most valuable type-strain genomes for metagenomic binning, comparative biology and taxonomic classification.</title>
        <authorList>
            <person name="Goeker M."/>
        </authorList>
    </citation>
    <scope>NUCLEOTIDE SEQUENCE [LARGE SCALE GENOMIC DNA]</scope>
    <source>
        <strain evidence="1 2">DSM 23606</strain>
    </source>
</reference>
<dbReference type="Proteomes" id="UP000246569">
    <property type="component" value="Unassembled WGS sequence"/>
</dbReference>
<keyword evidence="2" id="KW-1185">Reference proteome</keyword>
<dbReference type="Pfam" id="PF08905">
    <property type="entry name" value="DUF1850"/>
    <property type="match status" value="1"/>
</dbReference>
<protein>
    <recommendedName>
        <fullName evidence="3">DUF1850 domain-containing protein</fullName>
    </recommendedName>
</protein>
<evidence type="ECO:0008006" key="3">
    <source>
        <dbReference type="Google" id="ProtNLM"/>
    </source>
</evidence>
<dbReference type="OrthoDB" id="5298197at2"/>
<comment type="caution">
    <text evidence="1">The sequence shown here is derived from an EMBL/GenBank/DDBJ whole genome shotgun (WGS) entry which is preliminary data.</text>
</comment>
<gene>
    <name evidence="1" type="ORF">C7443_104186</name>
</gene>
<organism evidence="1 2">
    <name type="scientific">Plasticicumulans acidivorans</name>
    <dbReference type="NCBI Taxonomy" id="886464"/>
    <lineage>
        <taxon>Bacteria</taxon>
        <taxon>Pseudomonadati</taxon>
        <taxon>Pseudomonadota</taxon>
        <taxon>Gammaproteobacteria</taxon>
        <taxon>Candidatus Competibacteraceae</taxon>
        <taxon>Plasticicumulans</taxon>
    </lineage>
</organism>